<gene>
    <name evidence="1" type="ORF">KDA27_16035</name>
</gene>
<reference evidence="1" key="2">
    <citation type="journal article" date="2021" name="Microbiome">
        <title>Successional dynamics and alternative stable states in a saline activated sludge microbial community over 9 years.</title>
        <authorList>
            <person name="Wang Y."/>
            <person name="Ye J."/>
            <person name="Ju F."/>
            <person name="Liu L."/>
            <person name="Boyd J.A."/>
            <person name="Deng Y."/>
            <person name="Parks D.H."/>
            <person name="Jiang X."/>
            <person name="Yin X."/>
            <person name="Woodcroft B.J."/>
            <person name="Tyson G.W."/>
            <person name="Hugenholtz P."/>
            <person name="Polz M.F."/>
            <person name="Zhang T."/>
        </authorList>
    </citation>
    <scope>NUCLEOTIDE SEQUENCE</scope>
    <source>
        <strain evidence="1">HKST-UBA02</strain>
    </source>
</reference>
<organism evidence="1 2">
    <name type="scientific">Eiseniibacteriota bacterium</name>
    <dbReference type="NCBI Taxonomy" id="2212470"/>
    <lineage>
        <taxon>Bacteria</taxon>
        <taxon>Candidatus Eiseniibacteriota</taxon>
    </lineage>
</organism>
<accession>A0A956NDE9</accession>
<dbReference type="AlphaFoldDB" id="A0A956NDE9"/>
<dbReference type="EMBL" id="JAGQHS010000093">
    <property type="protein sequence ID" value="MCA9757315.1"/>
    <property type="molecule type" value="Genomic_DNA"/>
</dbReference>
<dbReference type="Proteomes" id="UP000739538">
    <property type="component" value="Unassembled WGS sequence"/>
</dbReference>
<comment type="caution">
    <text evidence="1">The sequence shown here is derived from an EMBL/GenBank/DDBJ whole genome shotgun (WGS) entry which is preliminary data.</text>
</comment>
<evidence type="ECO:0000313" key="2">
    <source>
        <dbReference type="Proteomes" id="UP000739538"/>
    </source>
</evidence>
<protein>
    <submittedName>
        <fullName evidence="1">Uncharacterized protein</fullName>
    </submittedName>
</protein>
<proteinExistence type="predicted"/>
<reference evidence="1" key="1">
    <citation type="submission" date="2020-04" db="EMBL/GenBank/DDBJ databases">
        <authorList>
            <person name="Zhang T."/>
        </authorList>
    </citation>
    <scope>NUCLEOTIDE SEQUENCE</scope>
    <source>
        <strain evidence="1">HKST-UBA02</strain>
    </source>
</reference>
<evidence type="ECO:0000313" key="1">
    <source>
        <dbReference type="EMBL" id="MCA9757315.1"/>
    </source>
</evidence>
<sequence>MLPWLLDARPGRLLPVVDSQTTKRSNDYERQLHVRTENPRPMLTEDTTFAGVKSWFL</sequence>
<name>A0A956NDE9_UNCEI</name>